<organism evidence="10 11">
    <name type="scientific">Aspergillus steynii IBT 23096</name>
    <dbReference type="NCBI Taxonomy" id="1392250"/>
    <lineage>
        <taxon>Eukaryota</taxon>
        <taxon>Fungi</taxon>
        <taxon>Dikarya</taxon>
        <taxon>Ascomycota</taxon>
        <taxon>Pezizomycotina</taxon>
        <taxon>Eurotiomycetes</taxon>
        <taxon>Eurotiomycetidae</taxon>
        <taxon>Eurotiales</taxon>
        <taxon>Aspergillaceae</taxon>
        <taxon>Aspergillus</taxon>
        <taxon>Aspergillus subgen. Circumdati</taxon>
    </lineage>
</organism>
<evidence type="ECO:0000256" key="7">
    <source>
        <dbReference type="ARBA" id="ARBA00023033"/>
    </source>
</evidence>
<evidence type="ECO:0000256" key="2">
    <source>
        <dbReference type="ARBA" id="ARBA00010617"/>
    </source>
</evidence>
<dbReference type="PANTHER" id="PTHR46300">
    <property type="entry name" value="P450, PUTATIVE (EUROFUNG)-RELATED-RELATED"/>
    <property type="match status" value="1"/>
</dbReference>
<dbReference type="PANTHER" id="PTHR46300:SF1">
    <property type="entry name" value="P450, PUTATIVE (EUROFUNG)-RELATED"/>
    <property type="match status" value="1"/>
</dbReference>
<gene>
    <name evidence="10" type="ORF">P170DRAFT_475148</name>
</gene>
<comment type="similarity">
    <text evidence="2 9">Belongs to the cytochrome P450 family.</text>
</comment>
<dbReference type="Proteomes" id="UP000234275">
    <property type="component" value="Unassembled WGS sequence"/>
</dbReference>
<dbReference type="PROSITE" id="PS00086">
    <property type="entry name" value="CYTOCHROME_P450"/>
    <property type="match status" value="1"/>
</dbReference>
<dbReference type="RefSeq" id="XP_024704117.1">
    <property type="nucleotide sequence ID" value="XM_024853228.1"/>
</dbReference>
<dbReference type="STRING" id="1392250.A0A2I2G7G3"/>
<dbReference type="InterPro" id="IPR050364">
    <property type="entry name" value="Cytochrome_P450_fung"/>
</dbReference>
<evidence type="ECO:0000256" key="1">
    <source>
        <dbReference type="ARBA" id="ARBA00001971"/>
    </source>
</evidence>
<evidence type="ECO:0000256" key="4">
    <source>
        <dbReference type="ARBA" id="ARBA00022723"/>
    </source>
</evidence>
<accession>A0A2I2G7G3</accession>
<dbReference type="GO" id="GO:0020037">
    <property type="term" value="F:heme binding"/>
    <property type="evidence" value="ECO:0007669"/>
    <property type="project" value="InterPro"/>
</dbReference>
<evidence type="ECO:0000256" key="5">
    <source>
        <dbReference type="ARBA" id="ARBA00023002"/>
    </source>
</evidence>
<dbReference type="OrthoDB" id="1470350at2759"/>
<dbReference type="PRINTS" id="PR00385">
    <property type="entry name" value="P450"/>
</dbReference>
<name>A0A2I2G7G3_9EURO</name>
<comment type="caution">
    <text evidence="10">The sequence shown here is derived from an EMBL/GenBank/DDBJ whole genome shotgun (WGS) entry which is preliminary data.</text>
</comment>
<keyword evidence="6 8" id="KW-0408">Iron</keyword>
<protein>
    <submittedName>
        <fullName evidence="10">Putative cytochrome P450</fullName>
    </submittedName>
</protein>
<reference evidence="10 11" key="1">
    <citation type="submission" date="2016-12" db="EMBL/GenBank/DDBJ databases">
        <title>The genomes of Aspergillus section Nigri reveals drivers in fungal speciation.</title>
        <authorList>
            <consortium name="DOE Joint Genome Institute"/>
            <person name="Vesth T.C."/>
            <person name="Nybo J."/>
            <person name="Theobald S."/>
            <person name="Brandl J."/>
            <person name="Frisvad J.C."/>
            <person name="Nielsen K.F."/>
            <person name="Lyhne E.K."/>
            <person name="Kogle M.E."/>
            <person name="Kuo A."/>
            <person name="Riley R."/>
            <person name="Clum A."/>
            <person name="Nolan M."/>
            <person name="Lipzen A."/>
            <person name="Salamov A."/>
            <person name="Henrissat B."/>
            <person name="Wiebenga A."/>
            <person name="De Vries R.P."/>
            <person name="Grigoriev I.V."/>
            <person name="Mortensen U.H."/>
            <person name="Andersen M.R."/>
            <person name="Baker S.E."/>
        </authorList>
    </citation>
    <scope>NUCLEOTIDE SEQUENCE [LARGE SCALE GENOMIC DNA]</scope>
    <source>
        <strain evidence="10 11">IBT 23096</strain>
    </source>
</reference>
<keyword evidence="7 9" id="KW-0503">Monooxygenase</keyword>
<dbReference type="GO" id="GO:0004497">
    <property type="term" value="F:monooxygenase activity"/>
    <property type="evidence" value="ECO:0007669"/>
    <property type="project" value="UniProtKB-KW"/>
</dbReference>
<dbReference type="InterPro" id="IPR001128">
    <property type="entry name" value="Cyt_P450"/>
</dbReference>
<dbReference type="GO" id="GO:0016705">
    <property type="term" value="F:oxidoreductase activity, acting on paired donors, with incorporation or reduction of molecular oxygen"/>
    <property type="evidence" value="ECO:0007669"/>
    <property type="project" value="InterPro"/>
</dbReference>
<evidence type="ECO:0000313" key="11">
    <source>
        <dbReference type="Proteomes" id="UP000234275"/>
    </source>
</evidence>
<dbReference type="Gene3D" id="1.10.630.10">
    <property type="entry name" value="Cytochrome P450"/>
    <property type="match status" value="1"/>
</dbReference>
<dbReference type="InterPro" id="IPR036396">
    <property type="entry name" value="Cyt_P450_sf"/>
</dbReference>
<dbReference type="VEuPathDB" id="FungiDB:P170DRAFT_475148"/>
<dbReference type="PRINTS" id="PR00463">
    <property type="entry name" value="EP450I"/>
</dbReference>
<keyword evidence="4 8" id="KW-0479">Metal-binding</keyword>
<dbReference type="GeneID" id="36560926"/>
<dbReference type="SUPFAM" id="SSF48264">
    <property type="entry name" value="Cytochrome P450"/>
    <property type="match status" value="1"/>
</dbReference>
<keyword evidence="5 9" id="KW-0560">Oxidoreductase</keyword>
<sequence>MKLQPNGYKTWHQQYGPVICLKLAGYTVLILGTHDVVKDLLVKKARIYSARPSIGSAHYFTKGMVAGWLSYGPEWQKIHGIESVFFKRGLVQSYRLLQDLESKQLVYELLSGRDFVPLFQRFAKSTPFTILFGKRLATTDSPEVQELEDLVQSLVGEIKWVHLLGAIPLADRLPKPLKVWEKMGDRLHDRIFRIFEKYTTAAVKRAGWNWATELEHRMREQGLSFRQTCFLVYELQVAAFASTWIVLNRVIKAALLNPEKTRKVRQELDLVVGVDRLPRFEDVDRLPYTNAFLSEALRWRSFLPLGIPHSLAEDDEYKGCYIPKDTVVFPNQWALDHDEKVFHHPDEFLPERWIENPELPLTTFGFGKRICPGQHMARNTLFIAVVRCLWGYDLITTESPDDPYNSSRKAIDFSAPKGLSFVVRSEKHKETIEREWNMADKDMTPILSKIQEQAQCN</sequence>
<comment type="cofactor">
    <cofactor evidence="1 8">
        <name>heme</name>
        <dbReference type="ChEBI" id="CHEBI:30413"/>
    </cofactor>
</comment>
<keyword evidence="11" id="KW-1185">Reference proteome</keyword>
<proteinExistence type="inferred from homology"/>
<dbReference type="InterPro" id="IPR002401">
    <property type="entry name" value="Cyt_P450_E_grp-I"/>
</dbReference>
<feature type="binding site" description="axial binding residue" evidence="8">
    <location>
        <position position="371"/>
    </location>
    <ligand>
        <name>heme</name>
        <dbReference type="ChEBI" id="CHEBI:30413"/>
    </ligand>
    <ligandPart>
        <name>Fe</name>
        <dbReference type="ChEBI" id="CHEBI:18248"/>
    </ligandPart>
</feature>
<dbReference type="GO" id="GO:0005506">
    <property type="term" value="F:iron ion binding"/>
    <property type="evidence" value="ECO:0007669"/>
    <property type="project" value="InterPro"/>
</dbReference>
<dbReference type="EMBL" id="MSFO01000004">
    <property type="protein sequence ID" value="PLB48815.1"/>
    <property type="molecule type" value="Genomic_DNA"/>
</dbReference>
<dbReference type="InterPro" id="IPR017972">
    <property type="entry name" value="Cyt_P450_CS"/>
</dbReference>
<evidence type="ECO:0000256" key="6">
    <source>
        <dbReference type="ARBA" id="ARBA00023004"/>
    </source>
</evidence>
<evidence type="ECO:0000256" key="9">
    <source>
        <dbReference type="RuleBase" id="RU000461"/>
    </source>
</evidence>
<evidence type="ECO:0000256" key="3">
    <source>
        <dbReference type="ARBA" id="ARBA00022617"/>
    </source>
</evidence>
<dbReference type="Pfam" id="PF00067">
    <property type="entry name" value="p450"/>
    <property type="match status" value="1"/>
</dbReference>
<evidence type="ECO:0000313" key="10">
    <source>
        <dbReference type="EMBL" id="PLB48815.1"/>
    </source>
</evidence>
<keyword evidence="3 8" id="KW-0349">Heme</keyword>
<dbReference type="AlphaFoldDB" id="A0A2I2G7G3"/>
<evidence type="ECO:0000256" key="8">
    <source>
        <dbReference type="PIRSR" id="PIRSR602401-1"/>
    </source>
</evidence>